<evidence type="ECO:0000259" key="4">
    <source>
        <dbReference type="PROSITE" id="PS50110"/>
    </source>
</evidence>
<feature type="DNA-binding region" description="OmpR/PhoB-type" evidence="3">
    <location>
        <begin position="124"/>
        <end position="222"/>
    </location>
</feature>
<dbReference type="PANTHER" id="PTHR48111:SF36">
    <property type="entry name" value="TRANSCRIPTIONAL REGULATORY PROTEIN CUTR"/>
    <property type="match status" value="1"/>
</dbReference>
<dbReference type="Gene3D" id="1.10.10.10">
    <property type="entry name" value="Winged helix-like DNA-binding domain superfamily/Winged helix DNA-binding domain"/>
    <property type="match status" value="1"/>
</dbReference>
<evidence type="ECO:0000256" key="3">
    <source>
        <dbReference type="PROSITE-ProRule" id="PRU01091"/>
    </source>
</evidence>
<organism evidence="6 7">
    <name type="scientific">Streptomyces hyaluromycini</name>
    <dbReference type="NCBI Taxonomy" id="1377993"/>
    <lineage>
        <taxon>Bacteria</taxon>
        <taxon>Bacillati</taxon>
        <taxon>Actinomycetota</taxon>
        <taxon>Actinomycetes</taxon>
        <taxon>Kitasatosporales</taxon>
        <taxon>Streptomycetaceae</taxon>
        <taxon>Streptomyces</taxon>
    </lineage>
</organism>
<accession>A0ABV1WUP1</accession>
<dbReference type="InterPro" id="IPR001789">
    <property type="entry name" value="Sig_transdc_resp-reg_receiver"/>
</dbReference>
<evidence type="ECO:0000256" key="2">
    <source>
        <dbReference type="PROSITE-ProRule" id="PRU00169"/>
    </source>
</evidence>
<keyword evidence="2" id="KW-0597">Phosphoprotein</keyword>
<dbReference type="SMART" id="SM00862">
    <property type="entry name" value="Trans_reg_C"/>
    <property type="match status" value="1"/>
</dbReference>
<dbReference type="InterPro" id="IPR001867">
    <property type="entry name" value="OmpR/PhoB-type_DNA-bd"/>
</dbReference>
<sequence length="225" mass="24508">MRVLVMDDDARLVELLQQGLRAEGFAVDAVSDGLDGLARAAADTYDVIILDVMMPGLNGYKVCAHLRAAGDNTPILMLTAKDGEYDEAEGLETGADDYLTKPFSFVVLVARLHALMRRARPERQIVRHFGDLEIDTGARRCRRAGTDIALTPREFDVLALLSASPDVAITKAAILEHVWDSAYEGGPNIVEVNVSALRRKIDRPFGRASIETVPGGAYRLRSDGS</sequence>
<evidence type="ECO:0000259" key="5">
    <source>
        <dbReference type="PROSITE" id="PS51755"/>
    </source>
</evidence>
<name>A0ABV1WUP1_9ACTN</name>
<dbReference type="InterPro" id="IPR011006">
    <property type="entry name" value="CheY-like_superfamily"/>
</dbReference>
<dbReference type="Gene3D" id="3.40.50.2300">
    <property type="match status" value="1"/>
</dbReference>
<keyword evidence="7" id="KW-1185">Reference proteome</keyword>
<dbReference type="InterPro" id="IPR036388">
    <property type="entry name" value="WH-like_DNA-bd_sf"/>
</dbReference>
<dbReference type="EMBL" id="JBEPEK010000077">
    <property type="protein sequence ID" value="MER7180497.1"/>
    <property type="molecule type" value="Genomic_DNA"/>
</dbReference>
<dbReference type="CDD" id="cd00383">
    <property type="entry name" value="trans_reg_C"/>
    <property type="match status" value="1"/>
</dbReference>
<evidence type="ECO:0000313" key="7">
    <source>
        <dbReference type="Proteomes" id="UP001474181"/>
    </source>
</evidence>
<evidence type="ECO:0000256" key="1">
    <source>
        <dbReference type="ARBA" id="ARBA00023125"/>
    </source>
</evidence>
<dbReference type="Pfam" id="PF00072">
    <property type="entry name" value="Response_reg"/>
    <property type="match status" value="1"/>
</dbReference>
<dbReference type="RefSeq" id="WP_350780579.1">
    <property type="nucleotide sequence ID" value="NZ_JBEPEK010000077.1"/>
</dbReference>
<gene>
    <name evidence="6" type="ORF">ABT404_13635</name>
</gene>
<dbReference type="CDD" id="cd19935">
    <property type="entry name" value="REC_OmpR_CusR-like"/>
    <property type="match status" value="1"/>
</dbReference>
<feature type="domain" description="OmpR/PhoB-type" evidence="5">
    <location>
        <begin position="124"/>
        <end position="222"/>
    </location>
</feature>
<dbReference type="PANTHER" id="PTHR48111">
    <property type="entry name" value="REGULATOR OF RPOS"/>
    <property type="match status" value="1"/>
</dbReference>
<feature type="modified residue" description="4-aspartylphosphate" evidence="2">
    <location>
        <position position="51"/>
    </location>
</feature>
<dbReference type="PROSITE" id="PS51755">
    <property type="entry name" value="OMPR_PHOB"/>
    <property type="match status" value="1"/>
</dbReference>
<dbReference type="SMART" id="SM00448">
    <property type="entry name" value="REC"/>
    <property type="match status" value="1"/>
</dbReference>
<dbReference type="SUPFAM" id="SSF52172">
    <property type="entry name" value="CheY-like"/>
    <property type="match status" value="1"/>
</dbReference>
<dbReference type="Pfam" id="PF00486">
    <property type="entry name" value="Trans_reg_C"/>
    <property type="match status" value="1"/>
</dbReference>
<dbReference type="Gene3D" id="6.10.250.690">
    <property type="match status" value="1"/>
</dbReference>
<proteinExistence type="predicted"/>
<protein>
    <submittedName>
        <fullName evidence="6">Response regulator transcription factor</fullName>
    </submittedName>
</protein>
<evidence type="ECO:0000313" key="6">
    <source>
        <dbReference type="EMBL" id="MER7180497.1"/>
    </source>
</evidence>
<dbReference type="PROSITE" id="PS50110">
    <property type="entry name" value="RESPONSE_REGULATORY"/>
    <property type="match status" value="1"/>
</dbReference>
<comment type="caution">
    <text evidence="6">The sequence shown here is derived from an EMBL/GenBank/DDBJ whole genome shotgun (WGS) entry which is preliminary data.</text>
</comment>
<dbReference type="Proteomes" id="UP001474181">
    <property type="component" value="Unassembled WGS sequence"/>
</dbReference>
<keyword evidence="1 3" id="KW-0238">DNA-binding</keyword>
<reference evidence="6 7" key="1">
    <citation type="submission" date="2024-06" db="EMBL/GenBank/DDBJ databases">
        <title>The Natural Products Discovery Center: Release of the First 8490 Sequenced Strains for Exploring Actinobacteria Biosynthetic Diversity.</title>
        <authorList>
            <person name="Kalkreuter E."/>
            <person name="Kautsar S.A."/>
            <person name="Yang D."/>
            <person name="Bader C.D."/>
            <person name="Teijaro C.N."/>
            <person name="Fluegel L."/>
            <person name="Davis C.M."/>
            <person name="Simpson J.R."/>
            <person name="Lauterbach L."/>
            <person name="Steele A.D."/>
            <person name="Gui C."/>
            <person name="Meng S."/>
            <person name="Li G."/>
            <person name="Viehrig K."/>
            <person name="Ye F."/>
            <person name="Su P."/>
            <person name="Kiefer A.F."/>
            <person name="Nichols A."/>
            <person name="Cepeda A.J."/>
            <person name="Yan W."/>
            <person name="Fan B."/>
            <person name="Jiang Y."/>
            <person name="Adhikari A."/>
            <person name="Zheng C.-J."/>
            <person name="Schuster L."/>
            <person name="Cowan T.M."/>
            <person name="Smanski M.J."/>
            <person name="Chevrette M.G."/>
            <person name="De Carvalho L.P.S."/>
            <person name="Shen B."/>
        </authorList>
    </citation>
    <scope>NUCLEOTIDE SEQUENCE [LARGE SCALE GENOMIC DNA]</scope>
    <source>
        <strain evidence="6 7">NPDC000234</strain>
    </source>
</reference>
<feature type="domain" description="Response regulatory" evidence="4">
    <location>
        <begin position="2"/>
        <end position="116"/>
    </location>
</feature>
<dbReference type="InterPro" id="IPR039420">
    <property type="entry name" value="WalR-like"/>
</dbReference>